<feature type="signal peptide" evidence="7">
    <location>
        <begin position="1"/>
        <end position="28"/>
    </location>
</feature>
<keyword evidence="6" id="KW-1015">Disulfide bond</keyword>
<evidence type="ECO:0000259" key="8">
    <source>
        <dbReference type="SMART" id="SM00043"/>
    </source>
</evidence>
<evidence type="ECO:0000313" key="9">
    <source>
        <dbReference type="EMBL" id="KAF6437311.1"/>
    </source>
</evidence>
<feature type="domain" description="Cystatin" evidence="8">
    <location>
        <begin position="33"/>
        <end position="147"/>
    </location>
</feature>
<evidence type="ECO:0000256" key="6">
    <source>
        <dbReference type="ARBA" id="ARBA00023157"/>
    </source>
</evidence>
<dbReference type="GO" id="GO:0070062">
    <property type="term" value="C:extracellular exosome"/>
    <property type="evidence" value="ECO:0007669"/>
    <property type="project" value="TreeGrafter"/>
</dbReference>
<dbReference type="CDD" id="cd00042">
    <property type="entry name" value="CY"/>
    <property type="match status" value="1"/>
</dbReference>
<name>A0A7J8EPT6_MOLMO</name>
<keyword evidence="4" id="KW-0646">Protease inhibitor</keyword>
<evidence type="ECO:0000256" key="3">
    <source>
        <dbReference type="ARBA" id="ARBA00022525"/>
    </source>
</evidence>
<evidence type="ECO:0000313" key="10">
    <source>
        <dbReference type="Proteomes" id="UP000550707"/>
    </source>
</evidence>
<comment type="similarity">
    <text evidence="2">Belongs to the cystatin family.</text>
</comment>
<protein>
    <submittedName>
        <fullName evidence="9">Cystatin E/M</fullName>
    </submittedName>
</protein>
<dbReference type="SMART" id="SM00043">
    <property type="entry name" value="CY"/>
    <property type="match status" value="1"/>
</dbReference>
<comment type="subcellular location">
    <subcellularLocation>
        <location evidence="1">Secreted</location>
    </subcellularLocation>
</comment>
<dbReference type="Pfam" id="PF00031">
    <property type="entry name" value="Cystatin"/>
    <property type="match status" value="1"/>
</dbReference>
<organism evidence="9 10">
    <name type="scientific">Molossus molossus</name>
    <name type="common">Pallas' mastiff bat</name>
    <name type="synonym">Vespertilio molossus</name>
    <dbReference type="NCBI Taxonomy" id="27622"/>
    <lineage>
        <taxon>Eukaryota</taxon>
        <taxon>Metazoa</taxon>
        <taxon>Chordata</taxon>
        <taxon>Craniata</taxon>
        <taxon>Vertebrata</taxon>
        <taxon>Euteleostomi</taxon>
        <taxon>Mammalia</taxon>
        <taxon>Eutheria</taxon>
        <taxon>Laurasiatheria</taxon>
        <taxon>Chiroptera</taxon>
        <taxon>Yangochiroptera</taxon>
        <taxon>Molossidae</taxon>
        <taxon>Molossus</taxon>
    </lineage>
</organism>
<sequence length="149" mass="16201">MARLNLSLALGLALLAFCLLALPCDARAQPREVLLGGRKDLQPSDPQVMKAAQAAVASYNMGSNSLYYFRDTRILKAQSQLVAGVKYFLTVEMGSTACRKSAVTGDRIDLTTCPLAAGTEEEKLRCDFEILVIPWENSSSLLKHHCVPA</sequence>
<gene>
    <name evidence="9" type="ORF">HJG59_003433</name>
</gene>
<keyword evidence="10" id="KW-1185">Reference proteome</keyword>
<dbReference type="InterPro" id="IPR018073">
    <property type="entry name" value="Prot_inh_cystat_CS"/>
</dbReference>
<dbReference type="InParanoid" id="A0A7J8EPT6"/>
<dbReference type="EMBL" id="JACASF010000013">
    <property type="protein sequence ID" value="KAF6437311.1"/>
    <property type="molecule type" value="Genomic_DNA"/>
</dbReference>
<reference evidence="9 10" key="1">
    <citation type="journal article" date="2020" name="Nature">
        <title>Six reference-quality genomes reveal evolution of bat adaptations.</title>
        <authorList>
            <person name="Jebb D."/>
            <person name="Huang Z."/>
            <person name="Pippel M."/>
            <person name="Hughes G.M."/>
            <person name="Lavrichenko K."/>
            <person name="Devanna P."/>
            <person name="Winkler S."/>
            <person name="Jermiin L.S."/>
            <person name="Skirmuntt E.C."/>
            <person name="Katzourakis A."/>
            <person name="Burkitt-Gray L."/>
            <person name="Ray D.A."/>
            <person name="Sullivan K.A.M."/>
            <person name="Roscito J.G."/>
            <person name="Kirilenko B.M."/>
            <person name="Davalos L.M."/>
            <person name="Corthals A.P."/>
            <person name="Power M.L."/>
            <person name="Jones G."/>
            <person name="Ransome R.D."/>
            <person name="Dechmann D.K.N."/>
            <person name="Locatelli A.G."/>
            <person name="Puechmaille S.J."/>
            <person name="Fedrigo O."/>
            <person name="Jarvis E.D."/>
            <person name="Hiller M."/>
            <person name="Vernes S.C."/>
            <person name="Myers E.W."/>
            <person name="Teeling E.C."/>
        </authorList>
    </citation>
    <scope>NUCLEOTIDE SEQUENCE [LARGE SCALE GENOMIC DNA]</scope>
    <source>
        <strain evidence="9">MMolMol1</strain>
        <tissue evidence="9">Muscle</tissue>
    </source>
</reference>
<dbReference type="PANTHER" id="PTHR47033:SF1">
    <property type="entry name" value="CYSTATIN-M"/>
    <property type="match status" value="1"/>
</dbReference>
<dbReference type="Gene3D" id="3.10.450.10">
    <property type="match status" value="1"/>
</dbReference>
<evidence type="ECO:0000256" key="2">
    <source>
        <dbReference type="ARBA" id="ARBA00009403"/>
    </source>
</evidence>
<dbReference type="AlphaFoldDB" id="A0A7J8EPT6"/>
<dbReference type="SUPFAM" id="SSF54403">
    <property type="entry name" value="Cystatin/monellin"/>
    <property type="match status" value="1"/>
</dbReference>
<dbReference type="GO" id="GO:0004869">
    <property type="term" value="F:cysteine-type endopeptidase inhibitor activity"/>
    <property type="evidence" value="ECO:0007669"/>
    <property type="project" value="UniProtKB-KW"/>
</dbReference>
<dbReference type="FunFam" id="3.10.450.10:FF:000004">
    <property type="entry name" value="Cystatin C"/>
    <property type="match status" value="1"/>
</dbReference>
<dbReference type="PANTHER" id="PTHR47033">
    <property type="entry name" value="CYSTATIN-M"/>
    <property type="match status" value="1"/>
</dbReference>
<dbReference type="FunCoup" id="A0A7J8EPT6">
    <property type="interactions" value="20"/>
</dbReference>
<dbReference type="Proteomes" id="UP000550707">
    <property type="component" value="Unassembled WGS sequence"/>
</dbReference>
<keyword evidence="7" id="KW-0732">Signal</keyword>
<accession>A0A7J8EPT6</accession>
<evidence type="ECO:0000256" key="5">
    <source>
        <dbReference type="ARBA" id="ARBA00022704"/>
    </source>
</evidence>
<comment type="caution">
    <text evidence="9">The sequence shown here is derived from an EMBL/GenBank/DDBJ whole genome shotgun (WGS) entry which is preliminary data.</text>
</comment>
<evidence type="ECO:0000256" key="1">
    <source>
        <dbReference type="ARBA" id="ARBA00004613"/>
    </source>
</evidence>
<feature type="chain" id="PRO_5029893728" evidence="7">
    <location>
        <begin position="29"/>
        <end position="149"/>
    </location>
</feature>
<dbReference type="InterPro" id="IPR000010">
    <property type="entry name" value="Cystatin_dom"/>
</dbReference>
<proteinExistence type="inferred from homology"/>
<keyword evidence="5" id="KW-0789">Thiol protease inhibitor</keyword>
<evidence type="ECO:0000256" key="4">
    <source>
        <dbReference type="ARBA" id="ARBA00022690"/>
    </source>
</evidence>
<dbReference type="PROSITE" id="PS00287">
    <property type="entry name" value="CYSTATIN"/>
    <property type="match status" value="1"/>
</dbReference>
<keyword evidence="3" id="KW-0964">Secreted</keyword>
<dbReference type="OrthoDB" id="1908104at2759"/>
<dbReference type="InterPro" id="IPR046350">
    <property type="entry name" value="Cystatin_sf"/>
</dbReference>
<evidence type="ECO:0000256" key="7">
    <source>
        <dbReference type="SAM" id="SignalP"/>
    </source>
</evidence>